<evidence type="ECO:0000256" key="3">
    <source>
        <dbReference type="ARBA" id="ARBA00022801"/>
    </source>
</evidence>
<dbReference type="PANTHER" id="PTHR43918">
    <property type="entry name" value="ACETYLCHOLINESTERASE"/>
    <property type="match status" value="1"/>
</dbReference>
<dbReference type="GO" id="GO:0006581">
    <property type="term" value="P:acetylcholine catabolic process"/>
    <property type="evidence" value="ECO:0007669"/>
    <property type="project" value="TreeGrafter"/>
</dbReference>
<dbReference type="InterPro" id="IPR029058">
    <property type="entry name" value="AB_hydrolase_fold"/>
</dbReference>
<evidence type="ECO:0000313" key="7">
    <source>
        <dbReference type="WBParaSite" id="MhA1_Contig65.frz3.gene17"/>
    </source>
</evidence>
<feature type="signal peptide" evidence="4">
    <location>
        <begin position="1"/>
        <end position="20"/>
    </location>
</feature>
<evidence type="ECO:0000256" key="2">
    <source>
        <dbReference type="ARBA" id="ARBA00022487"/>
    </source>
</evidence>
<dbReference type="InterPro" id="IPR002018">
    <property type="entry name" value="CarbesteraseB"/>
</dbReference>
<dbReference type="InterPro" id="IPR019819">
    <property type="entry name" value="Carboxylesterase_B_CS"/>
</dbReference>
<sequence>MALYSLILIILLIIPLQIFCENNESFVSIQTQTGKITGRVEKTQIESGEIMNIDVFFGIPYAEPPIGDLRFEKTVPLEQNKTKTIYALEQPKVCVQHHRLDNWTWDWYQYSEDCLYLNLFAPHRIEALIN</sequence>
<evidence type="ECO:0000259" key="5">
    <source>
        <dbReference type="Pfam" id="PF00135"/>
    </source>
</evidence>
<dbReference type="GO" id="GO:0005886">
    <property type="term" value="C:plasma membrane"/>
    <property type="evidence" value="ECO:0007669"/>
    <property type="project" value="TreeGrafter"/>
</dbReference>
<dbReference type="Proteomes" id="UP000095281">
    <property type="component" value="Unplaced"/>
</dbReference>
<comment type="similarity">
    <text evidence="1">Belongs to the type-B carboxylesterase/lipase family.</text>
</comment>
<proteinExistence type="inferred from homology"/>
<dbReference type="SUPFAM" id="SSF53474">
    <property type="entry name" value="alpha/beta-Hydrolases"/>
    <property type="match status" value="1"/>
</dbReference>
<protein>
    <submittedName>
        <fullName evidence="7">COesterase domain-containing protein</fullName>
    </submittedName>
</protein>
<name>A0A1I8BUJ5_MELHA</name>
<feature type="domain" description="Carboxylesterase type B" evidence="5">
    <location>
        <begin position="28"/>
        <end position="124"/>
    </location>
</feature>
<dbReference type="GO" id="GO:0005615">
    <property type="term" value="C:extracellular space"/>
    <property type="evidence" value="ECO:0007669"/>
    <property type="project" value="TreeGrafter"/>
</dbReference>
<evidence type="ECO:0000256" key="4">
    <source>
        <dbReference type="SAM" id="SignalP"/>
    </source>
</evidence>
<dbReference type="PANTHER" id="PTHR43918:SF4">
    <property type="entry name" value="CARBOXYLIC ESTER HYDROLASE"/>
    <property type="match status" value="1"/>
</dbReference>
<reference evidence="7" key="1">
    <citation type="submission" date="2016-11" db="UniProtKB">
        <authorList>
            <consortium name="WormBaseParasite"/>
        </authorList>
    </citation>
    <scope>IDENTIFICATION</scope>
</reference>
<dbReference type="InterPro" id="IPR050654">
    <property type="entry name" value="AChE-related_enzymes"/>
</dbReference>
<keyword evidence="4" id="KW-0732">Signal</keyword>
<feature type="chain" id="PRO_5009316177" evidence="4">
    <location>
        <begin position="21"/>
        <end position="130"/>
    </location>
</feature>
<dbReference type="Pfam" id="PF00135">
    <property type="entry name" value="COesterase"/>
    <property type="match status" value="1"/>
</dbReference>
<evidence type="ECO:0000256" key="1">
    <source>
        <dbReference type="ARBA" id="ARBA00005964"/>
    </source>
</evidence>
<evidence type="ECO:0000313" key="6">
    <source>
        <dbReference type="Proteomes" id="UP000095281"/>
    </source>
</evidence>
<dbReference type="AlphaFoldDB" id="A0A1I8BUJ5"/>
<keyword evidence="3" id="KW-0378">Hydrolase</keyword>
<dbReference type="GO" id="GO:0019695">
    <property type="term" value="P:choline metabolic process"/>
    <property type="evidence" value="ECO:0007669"/>
    <property type="project" value="TreeGrafter"/>
</dbReference>
<dbReference type="PROSITE" id="PS00941">
    <property type="entry name" value="CARBOXYLESTERASE_B_2"/>
    <property type="match status" value="1"/>
</dbReference>
<dbReference type="GO" id="GO:0003990">
    <property type="term" value="F:acetylcholinesterase activity"/>
    <property type="evidence" value="ECO:0007669"/>
    <property type="project" value="TreeGrafter"/>
</dbReference>
<accession>A0A1I8BUJ5</accession>
<dbReference type="WBParaSite" id="MhA1_Contig65.frz3.gene17">
    <property type="protein sequence ID" value="MhA1_Contig65.frz3.gene17"/>
    <property type="gene ID" value="MhA1_Contig65.frz3.gene17"/>
</dbReference>
<dbReference type="Gene3D" id="3.40.50.1820">
    <property type="entry name" value="alpha/beta hydrolase"/>
    <property type="match status" value="1"/>
</dbReference>
<keyword evidence="6" id="KW-1185">Reference proteome</keyword>
<keyword evidence="2" id="KW-0719">Serine esterase</keyword>
<organism evidence="6 7">
    <name type="scientific">Meloidogyne hapla</name>
    <name type="common">Root-knot nematode worm</name>
    <dbReference type="NCBI Taxonomy" id="6305"/>
    <lineage>
        <taxon>Eukaryota</taxon>
        <taxon>Metazoa</taxon>
        <taxon>Ecdysozoa</taxon>
        <taxon>Nematoda</taxon>
        <taxon>Chromadorea</taxon>
        <taxon>Rhabditida</taxon>
        <taxon>Tylenchina</taxon>
        <taxon>Tylenchomorpha</taxon>
        <taxon>Tylenchoidea</taxon>
        <taxon>Meloidogynidae</taxon>
        <taxon>Meloidogyninae</taxon>
        <taxon>Meloidogyne</taxon>
    </lineage>
</organism>